<accession>A0A835CLL7</accession>
<evidence type="ECO:0008006" key="3">
    <source>
        <dbReference type="Google" id="ProtNLM"/>
    </source>
</evidence>
<sequence length="876" mass="102847">MSDKLVITNVTSACQISQQFGCSPSMESSIFTHSINGIIDKSSHHQTETLKIGQKDNILTNKIDDNINVKIKNEPEDVIIIDYQKSDDQKTKKTPPFIVGQQRSKRRMRKFISYEEKKRVVDLARDNPGWTLDELKKQSGCNSINNFHQLRHWADQVEKNSKPLDEKLQVHQWVYNKCIEHKNNNLSLTNDIILEWANQAKVKFLSQNSNIPATSGWLKNFHHKFGITGNPNDLQFSNNIRYDKQKFRQSTSNKISIDKNNIEIKKNDNNDKLINNNNIIKKTIKIDNKYEISKQNYAKRKKRFIAYEEKKKIVEIVKKNPTWTIGEIRKYTGCDFLNSTHQLRQWADQVARNYKPWDEKKKVHSWVYKRYIDYKKKNIEITDKLLLEWANDAKKIFLSKFSNVPASAIWLRNFKKKYGIVGNDLLTFDHYIDKVDGKEETITIDSDNDHEEIKETIEEVKMDIEQPPFVTLKVPIKFMENSINQIDNTTPVSNDKIPIINNMNRNGIVKRKVGRPKKSERISKPIIIKQKQNECKQRKFINYEMKKNIVRYFREHPTLSLDELKKGTGCDGITSYIQIRNWATILKKQDKTKKDKQKIYNKIYARCIKQIKNNTKLSDNLILGWAKYAIQRAAIKNSRLTKFSLSSMWLHKFKKTFNISGDPNNLKLYILNDEYTNKKPNNILTNDNYNKKTIINNDNDDIECSKKIISDDMKNEKLLQVQNWVYERCVEYEKNNLLISMETIMVWANEAKKIYLSNCQAFDTCNSPTTKKWIQDFINIYGITGKPCNLEINYFNHQQKLNNGYKVIDIAGNSHDNNHPENELITKIKQEKEPMEEEKEKEEEINEQPMKIEIISFGSLSSGEVIYPSNFKQMNN</sequence>
<proteinExistence type="predicted"/>
<organism evidence="1 2">
    <name type="scientific">Aphidius gifuensis</name>
    <name type="common">Parasitoid wasp</name>
    <dbReference type="NCBI Taxonomy" id="684658"/>
    <lineage>
        <taxon>Eukaryota</taxon>
        <taxon>Metazoa</taxon>
        <taxon>Ecdysozoa</taxon>
        <taxon>Arthropoda</taxon>
        <taxon>Hexapoda</taxon>
        <taxon>Insecta</taxon>
        <taxon>Pterygota</taxon>
        <taxon>Neoptera</taxon>
        <taxon>Endopterygota</taxon>
        <taxon>Hymenoptera</taxon>
        <taxon>Apocrita</taxon>
        <taxon>Ichneumonoidea</taxon>
        <taxon>Braconidae</taxon>
        <taxon>Aphidiinae</taxon>
        <taxon>Aphidius</taxon>
    </lineage>
</organism>
<evidence type="ECO:0000313" key="1">
    <source>
        <dbReference type="EMBL" id="KAF7987469.1"/>
    </source>
</evidence>
<dbReference type="OrthoDB" id="7691932at2759"/>
<comment type="caution">
    <text evidence="1">The sequence shown here is derived from an EMBL/GenBank/DDBJ whole genome shotgun (WGS) entry which is preliminary data.</text>
</comment>
<dbReference type="Proteomes" id="UP000639338">
    <property type="component" value="Unassembled WGS sequence"/>
</dbReference>
<name>A0A835CLL7_APHGI</name>
<keyword evidence="2" id="KW-1185">Reference proteome</keyword>
<protein>
    <recommendedName>
        <fullName evidence="3">HTH CENPB-type domain-containing protein</fullName>
    </recommendedName>
</protein>
<dbReference type="AlphaFoldDB" id="A0A835CLL7"/>
<gene>
    <name evidence="1" type="ORF">HCN44_003231</name>
</gene>
<evidence type="ECO:0000313" key="2">
    <source>
        <dbReference type="Proteomes" id="UP000639338"/>
    </source>
</evidence>
<dbReference type="EMBL" id="JACMRX010000006">
    <property type="protein sequence ID" value="KAF7987469.1"/>
    <property type="molecule type" value="Genomic_DNA"/>
</dbReference>
<reference evidence="1 2" key="1">
    <citation type="submission" date="2020-08" db="EMBL/GenBank/DDBJ databases">
        <title>Aphidius gifuensis genome sequencing and assembly.</title>
        <authorList>
            <person name="Du Z."/>
        </authorList>
    </citation>
    <scope>NUCLEOTIDE SEQUENCE [LARGE SCALE GENOMIC DNA]</scope>
    <source>
        <strain evidence="1">YNYX2018</strain>
        <tissue evidence="1">Adults</tissue>
    </source>
</reference>